<evidence type="ECO:0000259" key="6">
    <source>
        <dbReference type="PROSITE" id="PS50043"/>
    </source>
</evidence>
<keyword evidence="1 5" id="KW-0597">Phosphoprotein</keyword>
<dbReference type="PROSITE" id="PS50110">
    <property type="entry name" value="RESPONSE_REGULATORY"/>
    <property type="match status" value="1"/>
</dbReference>
<dbReference type="GO" id="GO:0006355">
    <property type="term" value="P:regulation of DNA-templated transcription"/>
    <property type="evidence" value="ECO:0007669"/>
    <property type="project" value="InterPro"/>
</dbReference>
<dbReference type="InterPro" id="IPR000792">
    <property type="entry name" value="Tscrpt_reg_LuxR_C"/>
</dbReference>
<keyword evidence="4" id="KW-0804">Transcription</keyword>
<evidence type="ECO:0000256" key="2">
    <source>
        <dbReference type="ARBA" id="ARBA00023015"/>
    </source>
</evidence>
<dbReference type="AlphaFoldDB" id="A0A238X1A6"/>
<dbReference type="InterPro" id="IPR001789">
    <property type="entry name" value="Sig_transdc_resp-reg_receiver"/>
</dbReference>
<dbReference type="CDD" id="cd06170">
    <property type="entry name" value="LuxR_C_like"/>
    <property type="match status" value="1"/>
</dbReference>
<dbReference type="Proteomes" id="UP000198348">
    <property type="component" value="Unassembled WGS sequence"/>
</dbReference>
<gene>
    <name evidence="8" type="ORF">SAMN06265360_108188</name>
</gene>
<evidence type="ECO:0000313" key="8">
    <source>
        <dbReference type="EMBL" id="SNR52696.1"/>
    </source>
</evidence>
<accession>A0A238X1A6</accession>
<dbReference type="PRINTS" id="PR00038">
    <property type="entry name" value="HTHLUXR"/>
</dbReference>
<feature type="modified residue" description="4-aspartylphosphate" evidence="5">
    <location>
        <position position="51"/>
    </location>
</feature>
<dbReference type="InterPro" id="IPR016032">
    <property type="entry name" value="Sig_transdc_resp-reg_C-effctor"/>
</dbReference>
<evidence type="ECO:0000256" key="3">
    <source>
        <dbReference type="ARBA" id="ARBA00023125"/>
    </source>
</evidence>
<dbReference type="InterPro" id="IPR039420">
    <property type="entry name" value="WalR-like"/>
</dbReference>
<evidence type="ECO:0000256" key="4">
    <source>
        <dbReference type="ARBA" id="ARBA00023163"/>
    </source>
</evidence>
<dbReference type="SUPFAM" id="SSF46894">
    <property type="entry name" value="C-terminal effector domain of the bipartite response regulators"/>
    <property type="match status" value="1"/>
</dbReference>
<dbReference type="GO" id="GO:0000160">
    <property type="term" value="P:phosphorelay signal transduction system"/>
    <property type="evidence" value="ECO:0007669"/>
    <property type="project" value="InterPro"/>
</dbReference>
<dbReference type="EMBL" id="FZNW01000008">
    <property type="protein sequence ID" value="SNR52696.1"/>
    <property type="molecule type" value="Genomic_DNA"/>
</dbReference>
<dbReference type="Gene3D" id="3.40.50.2300">
    <property type="match status" value="1"/>
</dbReference>
<evidence type="ECO:0000313" key="9">
    <source>
        <dbReference type="Proteomes" id="UP000198348"/>
    </source>
</evidence>
<dbReference type="RefSeq" id="WP_089301265.1">
    <property type="nucleotide sequence ID" value="NZ_FZNW01000008.1"/>
</dbReference>
<dbReference type="InterPro" id="IPR011006">
    <property type="entry name" value="CheY-like_superfamily"/>
</dbReference>
<keyword evidence="2" id="KW-0805">Transcription regulation</keyword>
<proteinExistence type="predicted"/>
<evidence type="ECO:0000259" key="7">
    <source>
        <dbReference type="PROSITE" id="PS50110"/>
    </source>
</evidence>
<dbReference type="OrthoDB" id="9808843at2"/>
<dbReference type="SUPFAM" id="SSF52172">
    <property type="entry name" value="CheY-like"/>
    <property type="match status" value="1"/>
</dbReference>
<protein>
    <submittedName>
        <fullName evidence="8">Two component transcriptional regulator, LuxR family</fullName>
    </submittedName>
</protein>
<reference evidence="8 9" key="1">
    <citation type="submission" date="2017-06" db="EMBL/GenBank/DDBJ databases">
        <authorList>
            <person name="Kim H.J."/>
            <person name="Triplett B.A."/>
        </authorList>
    </citation>
    <scope>NUCLEOTIDE SEQUENCE [LARGE SCALE GENOMIC DNA]</scope>
    <source>
        <strain evidence="8 9">DSM 45207</strain>
    </source>
</reference>
<dbReference type="SMART" id="SM00421">
    <property type="entry name" value="HTH_LUXR"/>
    <property type="match status" value="1"/>
</dbReference>
<dbReference type="Pfam" id="PF00196">
    <property type="entry name" value="GerE"/>
    <property type="match status" value="1"/>
</dbReference>
<name>A0A238X1A6_9PSEU</name>
<organism evidence="8 9">
    <name type="scientific">Haloechinothrix alba</name>
    <dbReference type="NCBI Taxonomy" id="664784"/>
    <lineage>
        <taxon>Bacteria</taxon>
        <taxon>Bacillati</taxon>
        <taxon>Actinomycetota</taxon>
        <taxon>Actinomycetes</taxon>
        <taxon>Pseudonocardiales</taxon>
        <taxon>Pseudonocardiaceae</taxon>
        <taxon>Haloechinothrix</taxon>
    </lineage>
</organism>
<evidence type="ECO:0000256" key="1">
    <source>
        <dbReference type="ARBA" id="ARBA00022553"/>
    </source>
</evidence>
<dbReference type="SMART" id="SM00448">
    <property type="entry name" value="REC"/>
    <property type="match status" value="1"/>
</dbReference>
<dbReference type="GO" id="GO:0003677">
    <property type="term" value="F:DNA binding"/>
    <property type="evidence" value="ECO:0007669"/>
    <property type="project" value="UniProtKB-KW"/>
</dbReference>
<sequence length="215" mass="23168">MLLVDDDPMARTGVSMILNSVDDITVVDEATDGDQAVTLVHQHAPDIVLMDVRMPRMDGIRATAEVVAAPRSPKVIVLTTFDFDQYAFDALAAGAAGFLLKEESPQDIINAVRVVARGDAMLSPRMTKSLIAHFALGAANANRARAREGLGALTEREREIVTAVAQGKSNAHIGNELHLSEATVKTHITRCFHKLDVGNRVQLTIFAYEAGLVTP</sequence>
<dbReference type="PROSITE" id="PS50043">
    <property type="entry name" value="HTH_LUXR_2"/>
    <property type="match status" value="1"/>
</dbReference>
<keyword evidence="3" id="KW-0238">DNA-binding</keyword>
<feature type="domain" description="Response regulatory" evidence="7">
    <location>
        <begin position="1"/>
        <end position="116"/>
    </location>
</feature>
<dbReference type="PANTHER" id="PTHR43214:SF24">
    <property type="entry name" value="TRANSCRIPTIONAL REGULATORY PROTEIN NARL-RELATED"/>
    <property type="match status" value="1"/>
</dbReference>
<dbReference type="Pfam" id="PF00072">
    <property type="entry name" value="Response_reg"/>
    <property type="match status" value="1"/>
</dbReference>
<feature type="domain" description="HTH luxR-type" evidence="6">
    <location>
        <begin position="146"/>
        <end position="211"/>
    </location>
</feature>
<dbReference type="PANTHER" id="PTHR43214">
    <property type="entry name" value="TWO-COMPONENT RESPONSE REGULATOR"/>
    <property type="match status" value="1"/>
</dbReference>
<keyword evidence="9" id="KW-1185">Reference proteome</keyword>
<dbReference type="InterPro" id="IPR058245">
    <property type="entry name" value="NreC/VraR/RcsB-like_REC"/>
</dbReference>
<evidence type="ECO:0000256" key="5">
    <source>
        <dbReference type="PROSITE-ProRule" id="PRU00169"/>
    </source>
</evidence>
<dbReference type="CDD" id="cd17535">
    <property type="entry name" value="REC_NarL-like"/>
    <property type="match status" value="1"/>
</dbReference>